<proteinExistence type="predicted"/>
<feature type="compositionally biased region" description="Basic and acidic residues" evidence="3">
    <location>
        <begin position="419"/>
        <end position="430"/>
    </location>
</feature>
<accession>A0A0M4EWK8</accession>
<dbReference type="InterPro" id="IPR036055">
    <property type="entry name" value="LDL_receptor-like_sf"/>
</dbReference>
<keyword evidence="4" id="KW-0732">Signal</keyword>
<dbReference type="CDD" id="cd00112">
    <property type="entry name" value="LDLa"/>
    <property type="match status" value="1"/>
</dbReference>
<dbReference type="InterPro" id="IPR023415">
    <property type="entry name" value="LDLR_class-A_CS"/>
</dbReference>
<feature type="signal peptide" evidence="4">
    <location>
        <begin position="1"/>
        <end position="21"/>
    </location>
</feature>
<evidence type="ECO:0000256" key="3">
    <source>
        <dbReference type="SAM" id="MobiDB-lite"/>
    </source>
</evidence>
<name>A0A0M4EWK8_DROBS</name>
<keyword evidence="1" id="KW-1015">Disulfide bond</keyword>
<dbReference type="SUPFAM" id="SSF57424">
    <property type="entry name" value="LDL receptor-like module"/>
    <property type="match status" value="1"/>
</dbReference>
<gene>
    <name evidence="5" type="ORF">Dbus_chr2Rg1786</name>
</gene>
<dbReference type="InterPro" id="IPR002172">
    <property type="entry name" value="LDrepeatLR_classA_rpt"/>
</dbReference>
<dbReference type="GO" id="GO:0043195">
    <property type="term" value="C:terminal bouton"/>
    <property type="evidence" value="ECO:0007669"/>
    <property type="project" value="TreeGrafter"/>
</dbReference>
<feature type="region of interest" description="Disordered" evidence="3">
    <location>
        <begin position="373"/>
        <end position="463"/>
    </location>
</feature>
<organism evidence="5 6">
    <name type="scientific">Drosophila busckii</name>
    <name type="common">Fruit fly</name>
    <dbReference type="NCBI Taxonomy" id="30019"/>
    <lineage>
        <taxon>Eukaryota</taxon>
        <taxon>Metazoa</taxon>
        <taxon>Ecdysozoa</taxon>
        <taxon>Arthropoda</taxon>
        <taxon>Hexapoda</taxon>
        <taxon>Insecta</taxon>
        <taxon>Pterygota</taxon>
        <taxon>Neoptera</taxon>
        <taxon>Endopterygota</taxon>
        <taxon>Diptera</taxon>
        <taxon>Brachycera</taxon>
        <taxon>Muscomorpha</taxon>
        <taxon>Ephydroidea</taxon>
        <taxon>Drosophilidae</taxon>
        <taxon>Drosophila</taxon>
    </lineage>
</organism>
<reference evidence="5 6" key="1">
    <citation type="submission" date="2015-08" db="EMBL/GenBank/DDBJ databases">
        <title>Ancestral chromatin configuration constrains chromatin evolution on differentiating sex chromosomes in Drosophila.</title>
        <authorList>
            <person name="Zhou Q."/>
            <person name="Bachtrog D."/>
        </authorList>
    </citation>
    <scope>NUCLEOTIDE SEQUENCE [LARGE SCALE GENOMIC DNA]</scope>
    <source>
        <tissue evidence="5">Whole larvae</tissue>
    </source>
</reference>
<dbReference type="OMA" id="GHQFIAG"/>
<sequence length="558" mass="61102">MFFSLAQTLVCVLLIQGGLYALHLSGNGNGNGNANAADKQLQLQQSSSSSGGSNVGSALSSSSSNSMAAQSNAAIAQASAWQPHQQQQQQHQHAGGGAPPGGGLSHSSHRSAAAAAFDATTGRLNKEIADMAQLERERLMLLGLAKQTAESPAAPAGHHGRPIIAGRIQMQPSEELDVGDYPALVQQAARGFMFGSVQKQPPPPLANDEDYDQLRQFGRRPVKYDYGRIVQPAERELEAAETLYEPLHGFGDFDDFSELESNSQDAAPHVSEDELLRELDAYQYHGLVEDQPENPYRTLEALEQGAPDSFQQLFEQEQRDAPAKANANAKSHSQGNYNIRAQQKWAHKRAQTQKQQQQQPLLQRNIFGQHFKQQRGKLALANSEATASKHQKMAKEEQTKTEDKTHESSISAQPQHQTQSEDNKNKEAEQPMHPNHKRSGSGSGSAAAGSMGGYAPQPPPVSHSLASQLMLRTARGQRQYDVPQIECPTAMDGMERFACPTPDLQGRYRCIDDHVLCDGFIDCPEGEDEDRRSCMFYKTTKAHLDVLADALLRWARGR</sequence>
<dbReference type="OrthoDB" id="6417936at2759"/>
<dbReference type="PANTHER" id="PTHR21105">
    <property type="entry name" value="GH16255P"/>
    <property type="match status" value="1"/>
</dbReference>
<dbReference type="AlphaFoldDB" id="A0A0M4EWK8"/>
<dbReference type="Gene3D" id="4.10.400.10">
    <property type="entry name" value="Low-density Lipoprotein Receptor"/>
    <property type="match status" value="1"/>
</dbReference>
<feature type="chain" id="PRO_5005793966" evidence="4">
    <location>
        <begin position="22"/>
        <end position="558"/>
    </location>
</feature>
<evidence type="ECO:0000313" key="5">
    <source>
        <dbReference type="EMBL" id="ALC42207.1"/>
    </source>
</evidence>
<keyword evidence="6" id="KW-1185">Reference proteome</keyword>
<feature type="compositionally biased region" description="Gly residues" evidence="3">
    <location>
        <begin position="94"/>
        <end position="104"/>
    </location>
</feature>
<dbReference type="FunFam" id="4.10.400.10:FF:000175">
    <property type="entry name" value="GM20388"/>
    <property type="match status" value="1"/>
</dbReference>
<feature type="region of interest" description="Disordered" evidence="3">
    <location>
        <begin position="33"/>
        <end position="115"/>
    </location>
</feature>
<dbReference type="GO" id="GO:0030297">
    <property type="term" value="F:transmembrane receptor protein tyrosine kinase activator activity"/>
    <property type="evidence" value="ECO:0007669"/>
    <property type="project" value="TreeGrafter"/>
</dbReference>
<dbReference type="PROSITE" id="PS50068">
    <property type="entry name" value="LDLRA_2"/>
    <property type="match status" value="1"/>
</dbReference>
<dbReference type="EMBL" id="CP012524">
    <property type="protein sequence ID" value="ALC42207.1"/>
    <property type="molecule type" value="Genomic_DNA"/>
</dbReference>
<dbReference type="PROSITE" id="PS01209">
    <property type="entry name" value="LDLRA_1"/>
    <property type="match status" value="1"/>
</dbReference>
<evidence type="ECO:0000256" key="1">
    <source>
        <dbReference type="ARBA" id="ARBA00023157"/>
    </source>
</evidence>
<evidence type="ECO:0000256" key="2">
    <source>
        <dbReference type="PROSITE-ProRule" id="PRU00124"/>
    </source>
</evidence>
<feature type="compositionally biased region" description="Polar residues" evidence="3">
    <location>
        <begin position="408"/>
        <end position="418"/>
    </location>
</feature>
<feature type="compositionally biased region" description="Basic and acidic residues" evidence="3">
    <location>
        <begin position="393"/>
        <end position="407"/>
    </location>
</feature>
<feature type="compositionally biased region" description="Low complexity" evidence="3">
    <location>
        <begin position="33"/>
        <end position="93"/>
    </location>
</feature>
<evidence type="ECO:0000313" key="6">
    <source>
        <dbReference type="Proteomes" id="UP000494163"/>
    </source>
</evidence>
<evidence type="ECO:0000256" key="4">
    <source>
        <dbReference type="SAM" id="SignalP"/>
    </source>
</evidence>
<protein>
    <submittedName>
        <fullName evidence="5">Jeb</fullName>
    </submittedName>
</protein>
<dbReference type="GO" id="GO:0043410">
    <property type="term" value="P:positive regulation of MAPK cascade"/>
    <property type="evidence" value="ECO:0007669"/>
    <property type="project" value="TreeGrafter"/>
</dbReference>
<dbReference type="Proteomes" id="UP000494163">
    <property type="component" value="Chromosome 2R"/>
</dbReference>
<feature type="region of interest" description="Disordered" evidence="3">
    <location>
        <begin position="317"/>
        <end position="336"/>
    </location>
</feature>
<comment type="caution">
    <text evidence="2">Lacks conserved residue(s) required for the propagation of feature annotation.</text>
</comment>
<dbReference type="PANTHER" id="PTHR21105:SF0">
    <property type="entry name" value="GH16255P"/>
    <property type="match status" value="1"/>
</dbReference>